<organism evidence="7 8">
    <name type="scientific">Perilla frutescens var. hirtella</name>
    <name type="common">Perilla citriodora</name>
    <name type="synonym">Perilla setoyensis</name>
    <dbReference type="NCBI Taxonomy" id="608512"/>
    <lineage>
        <taxon>Eukaryota</taxon>
        <taxon>Viridiplantae</taxon>
        <taxon>Streptophyta</taxon>
        <taxon>Embryophyta</taxon>
        <taxon>Tracheophyta</taxon>
        <taxon>Spermatophyta</taxon>
        <taxon>Magnoliopsida</taxon>
        <taxon>eudicotyledons</taxon>
        <taxon>Gunneridae</taxon>
        <taxon>Pentapetalae</taxon>
        <taxon>asterids</taxon>
        <taxon>lamiids</taxon>
        <taxon>Lamiales</taxon>
        <taxon>Lamiaceae</taxon>
        <taxon>Nepetoideae</taxon>
        <taxon>Elsholtzieae</taxon>
        <taxon>Perilla</taxon>
    </lineage>
</organism>
<dbReference type="PANTHER" id="PTHR47965">
    <property type="entry name" value="ASPARTYL PROTEASE-RELATED"/>
    <property type="match status" value="1"/>
</dbReference>
<comment type="similarity">
    <text evidence="2">Belongs to the peptidase A1 family.</text>
</comment>
<comment type="subcellular location">
    <subcellularLocation>
        <location evidence="1">Secreted</location>
        <location evidence="1">Extracellular space</location>
    </subcellularLocation>
</comment>
<evidence type="ECO:0000256" key="3">
    <source>
        <dbReference type="ARBA" id="ARBA00022525"/>
    </source>
</evidence>
<evidence type="ECO:0000313" key="7">
    <source>
        <dbReference type="EMBL" id="KAH6821649.1"/>
    </source>
</evidence>
<dbReference type="PROSITE" id="PS51767">
    <property type="entry name" value="PEPTIDASE_A1"/>
    <property type="match status" value="1"/>
</dbReference>
<dbReference type="InterPro" id="IPR033121">
    <property type="entry name" value="PEPTIDASE_A1"/>
</dbReference>
<evidence type="ECO:0000256" key="4">
    <source>
        <dbReference type="ARBA" id="ARBA00022729"/>
    </source>
</evidence>
<dbReference type="GO" id="GO:0006508">
    <property type="term" value="P:proteolysis"/>
    <property type="evidence" value="ECO:0007669"/>
    <property type="project" value="InterPro"/>
</dbReference>
<protein>
    <recommendedName>
        <fullName evidence="6">Peptidase A1 domain-containing protein</fullName>
    </recommendedName>
</protein>
<evidence type="ECO:0000256" key="1">
    <source>
        <dbReference type="ARBA" id="ARBA00004239"/>
    </source>
</evidence>
<dbReference type="Pfam" id="PF14543">
    <property type="entry name" value="TAXi_N"/>
    <property type="match status" value="1"/>
</dbReference>
<dbReference type="SUPFAM" id="SSF50630">
    <property type="entry name" value="Acid proteases"/>
    <property type="match status" value="1"/>
</dbReference>
<dbReference type="InterPro" id="IPR032799">
    <property type="entry name" value="TAXi_C"/>
</dbReference>
<dbReference type="EMBL" id="SDAM02001963">
    <property type="protein sequence ID" value="KAH6821649.1"/>
    <property type="molecule type" value="Genomic_DNA"/>
</dbReference>
<accession>A0AAD4P051</accession>
<evidence type="ECO:0000313" key="8">
    <source>
        <dbReference type="Proteomes" id="UP001190926"/>
    </source>
</evidence>
<evidence type="ECO:0000256" key="2">
    <source>
        <dbReference type="ARBA" id="ARBA00007447"/>
    </source>
</evidence>
<dbReference type="AlphaFoldDB" id="A0AAD4P051"/>
<feature type="signal peptide" evidence="5">
    <location>
        <begin position="1"/>
        <end position="22"/>
    </location>
</feature>
<feature type="domain" description="Peptidase A1" evidence="6">
    <location>
        <begin position="46"/>
        <end position="400"/>
    </location>
</feature>
<evidence type="ECO:0000259" key="6">
    <source>
        <dbReference type="PROSITE" id="PS51767"/>
    </source>
</evidence>
<keyword evidence="4 5" id="KW-0732">Signal</keyword>
<dbReference type="InterPro" id="IPR021109">
    <property type="entry name" value="Peptidase_aspartic_dom_sf"/>
</dbReference>
<proteinExistence type="inferred from homology"/>
<name>A0AAD4P051_PERFH</name>
<reference evidence="7 8" key="1">
    <citation type="journal article" date="2021" name="Nat. Commun.">
        <title>Incipient diploidization of the medicinal plant Perilla within 10,000 years.</title>
        <authorList>
            <person name="Zhang Y."/>
            <person name="Shen Q."/>
            <person name="Leng L."/>
            <person name="Zhang D."/>
            <person name="Chen S."/>
            <person name="Shi Y."/>
            <person name="Ning Z."/>
            <person name="Chen S."/>
        </authorList>
    </citation>
    <scope>NUCLEOTIDE SEQUENCE [LARGE SCALE GENOMIC DNA]</scope>
    <source>
        <strain evidence="8">cv. PC099</strain>
    </source>
</reference>
<dbReference type="PANTHER" id="PTHR47965:SF46">
    <property type="entry name" value="BASIC 7S GLOBULIN-LIKE"/>
    <property type="match status" value="1"/>
</dbReference>
<evidence type="ECO:0000256" key="5">
    <source>
        <dbReference type="SAM" id="SignalP"/>
    </source>
</evidence>
<dbReference type="Proteomes" id="UP001190926">
    <property type="component" value="Unassembled WGS sequence"/>
</dbReference>
<gene>
    <name evidence="7" type="ORF">C2S53_018842</name>
</gene>
<dbReference type="InterPro" id="IPR001461">
    <property type="entry name" value="Aspartic_peptidase_A1"/>
</dbReference>
<dbReference type="GO" id="GO:0005576">
    <property type="term" value="C:extracellular region"/>
    <property type="evidence" value="ECO:0007669"/>
    <property type="project" value="UniProtKB-SubCell"/>
</dbReference>
<comment type="caution">
    <text evidence="7">The sequence shown here is derived from an EMBL/GenBank/DDBJ whole genome shotgun (WGS) entry which is preliminary data.</text>
</comment>
<sequence length="422" mass="45549">MACSVEFLLLLPLLFLISKAVSLSHNPILPKAAIFPVTKDSSTLQYVAHVFMGENLDSLNLVVDLNGPFVWMGSEFKSASQSQQPIKSCSLKCSMAKPIRGCYRPGGGGGGGGGGVGYNSKSCTLQAENTISRISTSGDLNEDMMAMEFWDGIGSASFAKSEKFLFLSAPNLLLQGLANDAKGMLGLGDSRISLPSQFSTTFGFFERKFSVCLSPKNGAIFLGGNPFEGSMMSTPLISKKSELEKGYYIDVSSIKISGKKLPSHREKGILAAKISTVVPYTTLESKIYGAFVESYIKAAISVNMSLVQSVAPFEVCFSSKHVENQRAGPNVPIIDLVLQSELVKWRIHGRNSMVPVSDEVMCLGFLDGGLNPRDSIVVGGYQIEDHLLEFNLGNSMLRLSSLLMEEKKCSDFEASSLSGEIF</sequence>
<dbReference type="Gene3D" id="2.40.70.10">
    <property type="entry name" value="Acid Proteases"/>
    <property type="match status" value="2"/>
</dbReference>
<keyword evidence="8" id="KW-1185">Reference proteome</keyword>
<keyword evidence="3" id="KW-0964">Secreted</keyword>
<dbReference type="InterPro" id="IPR032861">
    <property type="entry name" value="TAXi_N"/>
</dbReference>
<feature type="chain" id="PRO_5042157240" description="Peptidase A1 domain-containing protein" evidence="5">
    <location>
        <begin position="23"/>
        <end position="422"/>
    </location>
</feature>
<dbReference type="GO" id="GO:0004190">
    <property type="term" value="F:aspartic-type endopeptidase activity"/>
    <property type="evidence" value="ECO:0007669"/>
    <property type="project" value="InterPro"/>
</dbReference>
<dbReference type="Pfam" id="PF14541">
    <property type="entry name" value="TAXi_C"/>
    <property type="match status" value="1"/>
</dbReference>
<dbReference type="FunFam" id="2.40.70.10:FF:000041">
    <property type="entry name" value="Basic 7S globulin"/>
    <property type="match status" value="1"/>
</dbReference>